<evidence type="ECO:0000313" key="3">
    <source>
        <dbReference type="Proteomes" id="UP001202831"/>
    </source>
</evidence>
<organism evidence="2 3">
    <name type="scientific">Shewanella corallii</name>
    <dbReference type="NCBI Taxonomy" id="560080"/>
    <lineage>
        <taxon>Bacteria</taxon>
        <taxon>Pseudomonadati</taxon>
        <taxon>Pseudomonadota</taxon>
        <taxon>Gammaproteobacteria</taxon>
        <taxon>Alteromonadales</taxon>
        <taxon>Shewanellaceae</taxon>
        <taxon>Shewanella</taxon>
    </lineage>
</organism>
<reference evidence="2 3" key="1">
    <citation type="submission" date="2022-01" db="EMBL/GenBank/DDBJ databases">
        <title>Whole genome-based taxonomy of the Shewanellaceae.</title>
        <authorList>
            <person name="Martin-Rodriguez A.J."/>
        </authorList>
    </citation>
    <scope>NUCLEOTIDE SEQUENCE [LARGE SCALE GENOMIC DNA]</scope>
    <source>
        <strain evidence="2 3">DSM 21332</strain>
    </source>
</reference>
<dbReference type="EMBL" id="JAKIKT010000008">
    <property type="protein sequence ID" value="MCL2915724.1"/>
    <property type="molecule type" value="Genomic_DNA"/>
</dbReference>
<evidence type="ECO:0008006" key="4">
    <source>
        <dbReference type="Google" id="ProtNLM"/>
    </source>
</evidence>
<evidence type="ECO:0000256" key="1">
    <source>
        <dbReference type="SAM" id="SignalP"/>
    </source>
</evidence>
<keyword evidence="1" id="KW-0732">Signal</keyword>
<dbReference type="Proteomes" id="UP001202831">
    <property type="component" value="Unassembled WGS sequence"/>
</dbReference>
<proteinExistence type="predicted"/>
<keyword evidence="3" id="KW-1185">Reference proteome</keyword>
<protein>
    <recommendedName>
        <fullName evidence="4">Lipoprotein</fullName>
    </recommendedName>
</protein>
<sequence length="143" mass="16506">MRIILLITAMLAAFITTGCSDDIQGPPSTPELTSRGFFEAIYVDRNVKQAEQYVDVSIKELLQHYRIASSVQRHMLNLSMTDVTIEIMEVDLDFFRKFSDSTTVVVKLTGRKNGQKWKDDRTLRLEKRKGIWVITEIVPEKLR</sequence>
<accession>A0ABT0NBC1</accession>
<comment type="caution">
    <text evidence="2">The sequence shown here is derived from an EMBL/GenBank/DDBJ whole genome shotgun (WGS) entry which is preliminary data.</text>
</comment>
<dbReference type="RefSeq" id="WP_115138137.1">
    <property type="nucleotide sequence ID" value="NZ_JAKIKT010000008.1"/>
</dbReference>
<feature type="signal peptide" evidence="1">
    <location>
        <begin position="1"/>
        <end position="20"/>
    </location>
</feature>
<dbReference type="PROSITE" id="PS51257">
    <property type="entry name" value="PROKAR_LIPOPROTEIN"/>
    <property type="match status" value="1"/>
</dbReference>
<feature type="chain" id="PRO_5046191206" description="Lipoprotein" evidence="1">
    <location>
        <begin position="21"/>
        <end position="143"/>
    </location>
</feature>
<evidence type="ECO:0000313" key="2">
    <source>
        <dbReference type="EMBL" id="MCL2915724.1"/>
    </source>
</evidence>
<gene>
    <name evidence="2" type="ORF">L2725_18375</name>
</gene>
<name>A0ABT0NBC1_9GAMM</name>